<sequence length="307" mass="34906">MNVEHLFQDFVEYVRDRQLFVEAVAVADENRVLLEHHFVPDHARNIYSHTKSYMATAVGMALAEGRLTLEDRLADYFPESVPEDPDPRLLQITLRDLLTMSSGFGHPYLMGDDRRQGIGFPDYMAYMMHLPMEQTPGTVFEYSTADSILAGRMVEKAVGENLAAYLYPRLFQKLGQGWPQWENDPMGHPIGGGGMYMSLRDMMKLGQLYLAGGAWQGERLLDSGWVREATRKQIETPQTENGDIWRCGYGYQFWCSPYPKAYRADGAFGQVTTVLPENGLVIAVQCPEWGDFEKVKQALHTEIFSQL</sequence>
<comment type="caution">
    <text evidence="2">The sequence shown here is derived from an EMBL/GenBank/DDBJ whole genome shotgun (WGS) entry which is preliminary data.</text>
</comment>
<dbReference type="SUPFAM" id="SSF56601">
    <property type="entry name" value="beta-lactamase/transpeptidase-like"/>
    <property type="match status" value="1"/>
</dbReference>
<dbReference type="EMBL" id="DXEK01000064">
    <property type="protein sequence ID" value="HIX76747.1"/>
    <property type="molecule type" value="Genomic_DNA"/>
</dbReference>
<dbReference type="PANTHER" id="PTHR43283:SF7">
    <property type="entry name" value="BETA-LACTAMASE-RELATED DOMAIN-CONTAINING PROTEIN"/>
    <property type="match status" value="1"/>
</dbReference>
<protein>
    <submittedName>
        <fullName evidence="2">Beta-lactamase family protein</fullName>
    </submittedName>
</protein>
<gene>
    <name evidence="2" type="ORF">H9734_04010</name>
</gene>
<accession>A0A9D1XCW8</accession>
<organism evidence="2 3">
    <name type="scientific">Candidatus Fusicatenibacter merdavium</name>
    <dbReference type="NCBI Taxonomy" id="2838600"/>
    <lineage>
        <taxon>Bacteria</taxon>
        <taxon>Bacillati</taxon>
        <taxon>Bacillota</taxon>
        <taxon>Clostridia</taxon>
        <taxon>Lachnospirales</taxon>
        <taxon>Lachnospiraceae</taxon>
        <taxon>Fusicatenibacter</taxon>
    </lineage>
</organism>
<feature type="domain" description="Beta-lactamase-related" evidence="1">
    <location>
        <begin position="16"/>
        <end position="285"/>
    </location>
</feature>
<reference evidence="2" key="1">
    <citation type="journal article" date="2021" name="PeerJ">
        <title>Extensive microbial diversity within the chicken gut microbiome revealed by metagenomics and culture.</title>
        <authorList>
            <person name="Gilroy R."/>
            <person name="Ravi A."/>
            <person name="Getino M."/>
            <person name="Pursley I."/>
            <person name="Horton D.L."/>
            <person name="Alikhan N.F."/>
            <person name="Baker D."/>
            <person name="Gharbi K."/>
            <person name="Hall N."/>
            <person name="Watson M."/>
            <person name="Adriaenssens E.M."/>
            <person name="Foster-Nyarko E."/>
            <person name="Jarju S."/>
            <person name="Secka A."/>
            <person name="Antonio M."/>
            <person name="Oren A."/>
            <person name="Chaudhuri R.R."/>
            <person name="La Ragione R."/>
            <person name="Hildebrand F."/>
            <person name="Pallen M.J."/>
        </authorList>
    </citation>
    <scope>NUCLEOTIDE SEQUENCE</scope>
    <source>
        <strain evidence="2">CHK183-1962</strain>
    </source>
</reference>
<name>A0A9D1XCW8_9FIRM</name>
<dbReference type="AlphaFoldDB" id="A0A9D1XCW8"/>
<dbReference type="InterPro" id="IPR012338">
    <property type="entry name" value="Beta-lactam/transpept-like"/>
</dbReference>
<dbReference type="InterPro" id="IPR001466">
    <property type="entry name" value="Beta-lactam-related"/>
</dbReference>
<proteinExistence type="predicted"/>
<dbReference type="Pfam" id="PF00144">
    <property type="entry name" value="Beta-lactamase"/>
    <property type="match status" value="1"/>
</dbReference>
<dbReference type="PANTHER" id="PTHR43283">
    <property type="entry name" value="BETA-LACTAMASE-RELATED"/>
    <property type="match status" value="1"/>
</dbReference>
<dbReference type="InterPro" id="IPR050789">
    <property type="entry name" value="Diverse_Enzym_Activities"/>
</dbReference>
<reference evidence="2" key="2">
    <citation type="submission" date="2021-04" db="EMBL/GenBank/DDBJ databases">
        <authorList>
            <person name="Gilroy R."/>
        </authorList>
    </citation>
    <scope>NUCLEOTIDE SEQUENCE</scope>
    <source>
        <strain evidence="2">CHK183-1962</strain>
    </source>
</reference>
<evidence type="ECO:0000259" key="1">
    <source>
        <dbReference type="Pfam" id="PF00144"/>
    </source>
</evidence>
<dbReference type="Gene3D" id="3.40.710.10">
    <property type="entry name" value="DD-peptidase/beta-lactamase superfamily"/>
    <property type="match status" value="1"/>
</dbReference>
<evidence type="ECO:0000313" key="2">
    <source>
        <dbReference type="EMBL" id="HIX76747.1"/>
    </source>
</evidence>
<evidence type="ECO:0000313" key="3">
    <source>
        <dbReference type="Proteomes" id="UP000886890"/>
    </source>
</evidence>
<dbReference type="Proteomes" id="UP000886890">
    <property type="component" value="Unassembled WGS sequence"/>
</dbReference>